<reference evidence="8" key="2">
    <citation type="submission" date="2020-09" db="EMBL/GenBank/DDBJ databases">
        <authorList>
            <person name="Sun Q."/>
            <person name="Kim S."/>
        </authorList>
    </citation>
    <scope>NUCLEOTIDE SEQUENCE</scope>
    <source>
        <strain evidence="8">KCTC 23732</strain>
    </source>
</reference>
<evidence type="ECO:0000313" key="9">
    <source>
        <dbReference type="Proteomes" id="UP000608345"/>
    </source>
</evidence>
<sequence>MTDLANLLGLSIYDPVFWMPLACMAAFFLLVLMGAILDGFDLGVALLLPFAGEHRDRMMGLLGPWRNVNEFWLLLGIVFFMAIFPKAWAFIFGVLYWPMIAIALGVLLRNIAYEFRLRSTGWLRRFWGTLFFTGSLCMVLGQGWVLGKFAVNFQEEPGYELFALLIALSVVALYALLGALWLVMRVCPSQGSLQAMAIKWARRTARLGATGLFAVMAALGLSNTGIFYKWALFDTLGIVLPGWLLILSLFVMIEILLRHAHKNDWLGRLPFILLLLVIVLAVAGFAYSYFPFLVYDELSLWDSIDSVTTMRMLVWGMAFVLPVMLVYFGWVYGDIFDKLR</sequence>
<dbReference type="Proteomes" id="UP000608345">
    <property type="component" value="Unassembled WGS sequence"/>
</dbReference>
<keyword evidence="4 7" id="KW-0812">Transmembrane</keyword>
<evidence type="ECO:0000256" key="6">
    <source>
        <dbReference type="ARBA" id="ARBA00023136"/>
    </source>
</evidence>
<feature type="transmembrane region" description="Helical" evidence="7">
    <location>
        <begin position="205"/>
        <end position="230"/>
    </location>
</feature>
<dbReference type="InterPro" id="IPR003317">
    <property type="entry name" value="Cyt-d_oxidase_su2"/>
</dbReference>
<dbReference type="AlphaFoldDB" id="A0A918JSQ3"/>
<evidence type="ECO:0000313" key="8">
    <source>
        <dbReference type="EMBL" id="GGW95271.1"/>
    </source>
</evidence>
<keyword evidence="3" id="KW-1003">Cell membrane</keyword>
<dbReference type="PANTHER" id="PTHR43141">
    <property type="entry name" value="CYTOCHROME BD2 SUBUNIT II"/>
    <property type="match status" value="1"/>
</dbReference>
<evidence type="ECO:0000256" key="1">
    <source>
        <dbReference type="ARBA" id="ARBA00004651"/>
    </source>
</evidence>
<dbReference type="GO" id="GO:0019646">
    <property type="term" value="P:aerobic electron transport chain"/>
    <property type="evidence" value="ECO:0007669"/>
    <property type="project" value="TreeGrafter"/>
</dbReference>
<dbReference type="Pfam" id="PF02322">
    <property type="entry name" value="Cyt_bd_oxida_II"/>
    <property type="match status" value="1"/>
</dbReference>
<evidence type="ECO:0000256" key="4">
    <source>
        <dbReference type="ARBA" id="ARBA00022692"/>
    </source>
</evidence>
<feature type="transmembrane region" description="Helical" evidence="7">
    <location>
        <begin position="312"/>
        <end position="332"/>
    </location>
</feature>
<keyword evidence="9" id="KW-1185">Reference proteome</keyword>
<dbReference type="GO" id="GO:0009055">
    <property type="term" value="F:electron transfer activity"/>
    <property type="evidence" value="ECO:0007669"/>
    <property type="project" value="TreeGrafter"/>
</dbReference>
<keyword evidence="5 7" id="KW-1133">Transmembrane helix</keyword>
<dbReference type="EMBL" id="BMYS01000025">
    <property type="protein sequence ID" value="GGW95271.1"/>
    <property type="molecule type" value="Genomic_DNA"/>
</dbReference>
<evidence type="ECO:0000256" key="5">
    <source>
        <dbReference type="ARBA" id="ARBA00022989"/>
    </source>
</evidence>
<dbReference type="GO" id="GO:0016682">
    <property type="term" value="F:oxidoreductase activity, acting on diphenols and related substances as donors, oxygen as acceptor"/>
    <property type="evidence" value="ECO:0007669"/>
    <property type="project" value="TreeGrafter"/>
</dbReference>
<evidence type="ECO:0000256" key="7">
    <source>
        <dbReference type="SAM" id="Phobius"/>
    </source>
</evidence>
<accession>A0A918JSQ3</accession>
<comment type="caution">
    <text evidence="8">The sequence shown here is derived from an EMBL/GenBank/DDBJ whole genome shotgun (WGS) entry which is preliminary data.</text>
</comment>
<feature type="transmembrane region" description="Helical" evidence="7">
    <location>
        <begin position="161"/>
        <end position="184"/>
    </location>
</feature>
<feature type="transmembrane region" description="Helical" evidence="7">
    <location>
        <begin position="236"/>
        <end position="257"/>
    </location>
</feature>
<dbReference type="PANTHER" id="PTHR43141:SF2">
    <property type="entry name" value="BLR3729 PROTEIN"/>
    <property type="match status" value="1"/>
</dbReference>
<proteinExistence type="inferred from homology"/>
<comment type="subcellular location">
    <subcellularLocation>
        <location evidence="1">Cell membrane</location>
        <topology evidence="1">Multi-pass membrane protein</topology>
    </subcellularLocation>
</comment>
<protein>
    <submittedName>
        <fullName evidence="8">Cytochrome oxidase</fullName>
    </submittedName>
</protein>
<feature type="transmembrane region" description="Helical" evidence="7">
    <location>
        <begin position="125"/>
        <end position="146"/>
    </location>
</feature>
<feature type="transmembrane region" description="Helical" evidence="7">
    <location>
        <begin position="269"/>
        <end position="292"/>
    </location>
</feature>
<dbReference type="GO" id="GO:0005886">
    <property type="term" value="C:plasma membrane"/>
    <property type="evidence" value="ECO:0007669"/>
    <property type="project" value="UniProtKB-SubCell"/>
</dbReference>
<comment type="similarity">
    <text evidence="2">Belongs to the cytochrome ubiquinol oxidase subunit 2 family.</text>
</comment>
<evidence type="ECO:0000256" key="3">
    <source>
        <dbReference type="ARBA" id="ARBA00022475"/>
    </source>
</evidence>
<keyword evidence="6 7" id="KW-0472">Membrane</keyword>
<reference evidence="8" key="1">
    <citation type="journal article" date="2014" name="Int. J. Syst. Evol. Microbiol.">
        <title>Complete genome sequence of Corynebacterium casei LMG S-19264T (=DSM 44701T), isolated from a smear-ripened cheese.</title>
        <authorList>
            <consortium name="US DOE Joint Genome Institute (JGI-PGF)"/>
            <person name="Walter F."/>
            <person name="Albersmeier A."/>
            <person name="Kalinowski J."/>
            <person name="Ruckert C."/>
        </authorList>
    </citation>
    <scope>NUCLEOTIDE SEQUENCE</scope>
    <source>
        <strain evidence="8">KCTC 23732</strain>
    </source>
</reference>
<feature type="transmembrane region" description="Helical" evidence="7">
    <location>
        <begin position="95"/>
        <end position="113"/>
    </location>
</feature>
<dbReference type="GO" id="GO:0070069">
    <property type="term" value="C:cytochrome complex"/>
    <property type="evidence" value="ECO:0007669"/>
    <property type="project" value="TreeGrafter"/>
</dbReference>
<gene>
    <name evidence="8" type="ORF">GCM10011450_26300</name>
</gene>
<evidence type="ECO:0000256" key="2">
    <source>
        <dbReference type="ARBA" id="ARBA00007543"/>
    </source>
</evidence>
<organism evidence="8 9">
    <name type="scientific">Advenella faeciporci</name>
    <dbReference type="NCBI Taxonomy" id="797535"/>
    <lineage>
        <taxon>Bacteria</taxon>
        <taxon>Pseudomonadati</taxon>
        <taxon>Pseudomonadota</taxon>
        <taxon>Betaproteobacteria</taxon>
        <taxon>Burkholderiales</taxon>
        <taxon>Alcaligenaceae</taxon>
    </lineage>
</organism>
<dbReference type="RefSeq" id="WP_189385963.1">
    <property type="nucleotide sequence ID" value="NZ_BAABFY010000043.1"/>
</dbReference>
<name>A0A918JSQ3_9BURK</name>
<feature type="transmembrane region" description="Helical" evidence="7">
    <location>
        <begin position="71"/>
        <end position="89"/>
    </location>
</feature>
<feature type="transmembrane region" description="Helical" evidence="7">
    <location>
        <begin position="17"/>
        <end position="50"/>
    </location>
</feature>